<keyword evidence="2" id="KW-1185">Reference proteome</keyword>
<dbReference type="GeneID" id="19309756"/>
<dbReference type="RefSeq" id="XP_007865472.1">
    <property type="nucleotide sequence ID" value="XM_007867281.1"/>
</dbReference>
<evidence type="ECO:0000313" key="1">
    <source>
        <dbReference type="EMBL" id="EPQ55662.1"/>
    </source>
</evidence>
<protein>
    <recommendedName>
        <fullName evidence="3">Reverse transcriptase domain-containing protein</fullName>
    </recommendedName>
</protein>
<name>S7Q806_GLOTA</name>
<organism evidence="1 2">
    <name type="scientific">Gloeophyllum trabeum (strain ATCC 11539 / FP-39264 / Madison 617)</name>
    <name type="common">Brown rot fungus</name>
    <dbReference type="NCBI Taxonomy" id="670483"/>
    <lineage>
        <taxon>Eukaryota</taxon>
        <taxon>Fungi</taxon>
        <taxon>Dikarya</taxon>
        <taxon>Basidiomycota</taxon>
        <taxon>Agaricomycotina</taxon>
        <taxon>Agaricomycetes</taxon>
        <taxon>Gloeophyllales</taxon>
        <taxon>Gloeophyllaceae</taxon>
        <taxon>Gloeophyllum</taxon>
    </lineage>
</organism>
<dbReference type="AlphaFoldDB" id="S7Q806"/>
<feature type="non-terminal residue" evidence="1">
    <location>
        <position position="1"/>
    </location>
</feature>
<accession>S7Q806</accession>
<dbReference type="eggNOG" id="ENOG502STH1">
    <property type="taxonomic scope" value="Eukaryota"/>
</dbReference>
<dbReference type="HOGENOM" id="CLU_114215_0_0_1"/>
<reference evidence="1 2" key="1">
    <citation type="journal article" date="2012" name="Science">
        <title>The Paleozoic origin of enzymatic lignin decomposition reconstructed from 31 fungal genomes.</title>
        <authorList>
            <person name="Floudas D."/>
            <person name="Binder M."/>
            <person name="Riley R."/>
            <person name="Barry K."/>
            <person name="Blanchette R.A."/>
            <person name="Henrissat B."/>
            <person name="Martinez A.T."/>
            <person name="Otillar R."/>
            <person name="Spatafora J.W."/>
            <person name="Yadav J.S."/>
            <person name="Aerts A."/>
            <person name="Benoit I."/>
            <person name="Boyd A."/>
            <person name="Carlson A."/>
            <person name="Copeland A."/>
            <person name="Coutinho P.M."/>
            <person name="de Vries R.P."/>
            <person name="Ferreira P."/>
            <person name="Findley K."/>
            <person name="Foster B."/>
            <person name="Gaskell J."/>
            <person name="Glotzer D."/>
            <person name="Gorecki P."/>
            <person name="Heitman J."/>
            <person name="Hesse C."/>
            <person name="Hori C."/>
            <person name="Igarashi K."/>
            <person name="Jurgens J.A."/>
            <person name="Kallen N."/>
            <person name="Kersten P."/>
            <person name="Kohler A."/>
            <person name="Kuees U."/>
            <person name="Kumar T.K.A."/>
            <person name="Kuo A."/>
            <person name="LaButti K."/>
            <person name="Larrondo L.F."/>
            <person name="Lindquist E."/>
            <person name="Ling A."/>
            <person name="Lombard V."/>
            <person name="Lucas S."/>
            <person name="Lundell T."/>
            <person name="Martin R."/>
            <person name="McLaughlin D.J."/>
            <person name="Morgenstern I."/>
            <person name="Morin E."/>
            <person name="Murat C."/>
            <person name="Nagy L.G."/>
            <person name="Nolan M."/>
            <person name="Ohm R.A."/>
            <person name="Patyshakuliyeva A."/>
            <person name="Rokas A."/>
            <person name="Ruiz-Duenas F.J."/>
            <person name="Sabat G."/>
            <person name="Salamov A."/>
            <person name="Samejima M."/>
            <person name="Schmutz J."/>
            <person name="Slot J.C."/>
            <person name="St John F."/>
            <person name="Stenlid J."/>
            <person name="Sun H."/>
            <person name="Sun S."/>
            <person name="Syed K."/>
            <person name="Tsang A."/>
            <person name="Wiebenga A."/>
            <person name="Young D."/>
            <person name="Pisabarro A."/>
            <person name="Eastwood D.C."/>
            <person name="Martin F."/>
            <person name="Cullen D."/>
            <person name="Grigoriev I.V."/>
            <person name="Hibbett D.S."/>
        </authorList>
    </citation>
    <scope>NUCLEOTIDE SEQUENCE [LARGE SCALE GENOMIC DNA]</scope>
    <source>
        <strain evidence="1 2">ATCC 11539</strain>
    </source>
</reference>
<dbReference type="EMBL" id="KB469301">
    <property type="protein sequence ID" value="EPQ55662.1"/>
    <property type="molecule type" value="Genomic_DNA"/>
</dbReference>
<proteinExistence type="predicted"/>
<dbReference type="OrthoDB" id="3261222at2759"/>
<dbReference type="Proteomes" id="UP000030669">
    <property type="component" value="Unassembled WGS sequence"/>
</dbReference>
<evidence type="ECO:0008006" key="3">
    <source>
        <dbReference type="Google" id="ProtNLM"/>
    </source>
</evidence>
<sequence length="140" mass="15359">PLELRGIVIKPRVTHKFLGLILDQELRWKAQKDYAVGKGIAYTFQLRRLAKTNYGLPLAGVTHLYQGVSVRQTLYGAAVWYTPVHHRVGSKARKGSVEATKRIATVQRAAATSITGGLRSTATDVLDAHAGLLPVHHLLD</sequence>
<dbReference type="OMA" id="DRELRWH"/>
<dbReference type="KEGG" id="gtr:GLOTRDRAFT_9576"/>
<feature type="non-terminal residue" evidence="1">
    <location>
        <position position="140"/>
    </location>
</feature>
<evidence type="ECO:0000313" key="2">
    <source>
        <dbReference type="Proteomes" id="UP000030669"/>
    </source>
</evidence>
<gene>
    <name evidence="1" type="ORF">GLOTRDRAFT_9576</name>
</gene>